<dbReference type="InterPro" id="IPR017853">
    <property type="entry name" value="GH"/>
</dbReference>
<dbReference type="CDD" id="cd06564">
    <property type="entry name" value="GH20_DspB_LnbB-like"/>
    <property type="match status" value="1"/>
</dbReference>
<evidence type="ECO:0000256" key="5">
    <source>
        <dbReference type="SAM" id="SignalP"/>
    </source>
</evidence>
<keyword evidence="2" id="KW-0378">Hydrolase</keyword>
<name>A0A7H9DUT3_9FLAO</name>
<dbReference type="SUPFAM" id="SSF55545">
    <property type="entry name" value="beta-N-acetylhexosaminidase-like domain"/>
    <property type="match status" value="1"/>
</dbReference>
<dbReference type="PANTHER" id="PTHR43678">
    <property type="entry name" value="PUTATIVE (AFU_ORTHOLOGUE AFUA_2G00640)-RELATED"/>
    <property type="match status" value="1"/>
</dbReference>
<dbReference type="AlphaFoldDB" id="A0A7H9DUT3"/>
<evidence type="ECO:0000256" key="3">
    <source>
        <dbReference type="ARBA" id="ARBA00023295"/>
    </source>
</evidence>
<dbReference type="InterPro" id="IPR052764">
    <property type="entry name" value="GH20_Enzymes"/>
</dbReference>
<proteinExistence type="inferred from homology"/>
<accession>A0A7H9DUT3</accession>
<dbReference type="PANTHER" id="PTHR43678:SF1">
    <property type="entry name" value="BETA-N-ACETYLHEXOSAMINIDASE"/>
    <property type="match status" value="1"/>
</dbReference>
<dbReference type="Pfam" id="PF00728">
    <property type="entry name" value="Glyco_hydro_20"/>
    <property type="match status" value="1"/>
</dbReference>
<dbReference type="Gene3D" id="2.60.120.200">
    <property type="match status" value="1"/>
</dbReference>
<dbReference type="Proteomes" id="UP000510643">
    <property type="component" value="Chromosome"/>
</dbReference>
<evidence type="ECO:0000256" key="2">
    <source>
        <dbReference type="ARBA" id="ARBA00022801"/>
    </source>
</evidence>
<dbReference type="InterPro" id="IPR015882">
    <property type="entry name" value="HEX_bac_N"/>
</dbReference>
<evidence type="ECO:0000313" key="8">
    <source>
        <dbReference type="EMBL" id="QLL58963.1"/>
    </source>
</evidence>
<dbReference type="GO" id="GO:0004563">
    <property type="term" value="F:beta-N-acetylhexosaminidase activity"/>
    <property type="evidence" value="ECO:0007669"/>
    <property type="project" value="InterPro"/>
</dbReference>
<dbReference type="PRINTS" id="PR00738">
    <property type="entry name" value="GLHYDRLASE20"/>
</dbReference>
<feature type="chain" id="PRO_5028999842" evidence="5">
    <location>
        <begin position="38"/>
        <end position="809"/>
    </location>
</feature>
<dbReference type="InterPro" id="IPR029018">
    <property type="entry name" value="Hex-like_dom2"/>
</dbReference>
<organism evidence="8 9">
    <name type="scientific">Empedobacter falsenii</name>
    <dbReference type="NCBI Taxonomy" id="343874"/>
    <lineage>
        <taxon>Bacteria</taxon>
        <taxon>Pseudomonadati</taxon>
        <taxon>Bacteroidota</taxon>
        <taxon>Flavobacteriia</taxon>
        <taxon>Flavobacteriales</taxon>
        <taxon>Weeksellaceae</taxon>
        <taxon>Empedobacter</taxon>
    </lineage>
</organism>
<keyword evidence="3" id="KW-0326">Glycosidase</keyword>
<dbReference type="Pfam" id="PF02838">
    <property type="entry name" value="Glyco_hydro_20b"/>
    <property type="match status" value="1"/>
</dbReference>
<sequence length="809" mass="92365">MVYRRLFNKLKMNHFTTISKKLSLTLLLFSSHQTIFAQTKIDSIEVVQLQSQLQSNIKIDGKTLSLPKQNKYNFELIGSDNQTIIDLNGKINQPLISKSINLLFKITRKSDKATTEIPVKNLKINGKYTNTGINSKPFVIPSLREWHGEKGEFNLTSSSKIVIENVNSENLEVAKLLQEDLQKQFGYKLEITSTKKVSKGDIYISKHKDTTLGNEGYAMEIGDFVQLSAPTYTGNVFATRTILQLLDQSKTKNSILKGEIRDYPTYSERGLILDVGRKFFTIDFLNDYVEILSYYKISNFQIHLNDNAFHKYFDFDWDKTPSGFRLENETYSGLTSADGHYTKQEFKDLQKKAFRYGIKIIPEIDVPAHSLSITKVIPEIGSDKYGKDHLDLANPKTYEVVQAIFDEYTKGQDPLFIGKEVHIGTDEYDKKEAESFRKFTDFLIKAVQKNGKDVRAWGALTHAQGKTPVTSKNVTLNMWYNGYADPVEMKKLGYKQISTPDGWFYIVPAAGYYYDYLNVNNIYNNWEPRNIGNITFEKGDPTVVGGMFGIWNDIAGNGISEKDVHNRAFPAIQVLAEKMWTASDNNPALFDFNQKKINVAEAPGINLRGYFGEETRQIIHLPFENSVEDISGFFNEKVTSNNSSFAKGIINNSLNSTTTLNLPLEEIGNSYTISFWLKSNAENANVLFKSKNATFELNKNSVGYKRDGYSYQMTDHLNLNDWNFITITGNKENTSLYVNGKLVKKMETEEIILPYKDKKGKEISFHKVKTLTFPLKQISLENVSFDELKVYNKEFSKDEVLSEYKSLQQ</sequence>
<evidence type="ECO:0000259" key="7">
    <source>
        <dbReference type="Pfam" id="PF02838"/>
    </source>
</evidence>
<gene>
    <name evidence="8" type="ORF">FH779_13070</name>
</gene>
<dbReference type="EMBL" id="CP040908">
    <property type="protein sequence ID" value="QLL58963.1"/>
    <property type="molecule type" value="Genomic_DNA"/>
</dbReference>
<feature type="domain" description="Glycoside hydrolase family 20 catalytic" evidence="6">
    <location>
        <begin position="266"/>
        <end position="582"/>
    </location>
</feature>
<dbReference type="Pfam" id="PF13385">
    <property type="entry name" value="Laminin_G_3"/>
    <property type="match status" value="1"/>
</dbReference>
<dbReference type="Gene3D" id="3.20.20.80">
    <property type="entry name" value="Glycosidases"/>
    <property type="match status" value="1"/>
</dbReference>
<keyword evidence="5" id="KW-0732">Signal</keyword>
<keyword evidence="9" id="KW-1185">Reference proteome</keyword>
<dbReference type="SUPFAM" id="SSF51445">
    <property type="entry name" value="(Trans)glycosidases"/>
    <property type="match status" value="1"/>
</dbReference>
<evidence type="ECO:0000256" key="4">
    <source>
        <dbReference type="PIRSR" id="PIRSR625705-1"/>
    </source>
</evidence>
<feature type="domain" description="Beta-hexosaminidase bacterial type N-terminal" evidence="7">
    <location>
        <begin position="137"/>
        <end position="263"/>
    </location>
</feature>
<dbReference type="InterPro" id="IPR013320">
    <property type="entry name" value="ConA-like_dom_sf"/>
</dbReference>
<evidence type="ECO:0000259" key="6">
    <source>
        <dbReference type="Pfam" id="PF00728"/>
    </source>
</evidence>
<evidence type="ECO:0000313" key="9">
    <source>
        <dbReference type="Proteomes" id="UP000510643"/>
    </source>
</evidence>
<dbReference type="InterPro" id="IPR025705">
    <property type="entry name" value="Beta_hexosaminidase_sua/sub"/>
</dbReference>
<dbReference type="InterPro" id="IPR015883">
    <property type="entry name" value="Glyco_hydro_20_cat"/>
</dbReference>
<protein>
    <submittedName>
        <fullName evidence="8">Beta-N-acetylhexosaminidase</fullName>
    </submittedName>
</protein>
<reference evidence="8 9" key="1">
    <citation type="submission" date="2019-06" db="EMBL/GenBank/DDBJ databases">
        <title>Emergence of pandrug resistant Empedobacter falsenii in China.</title>
        <authorList>
            <person name="Dong N."/>
            <person name="Chen S."/>
            <person name="Zhang R."/>
        </authorList>
    </citation>
    <scope>NUCLEOTIDE SEQUENCE [LARGE SCALE GENOMIC DNA]</scope>
    <source>
        <strain evidence="8 9">1681-1</strain>
    </source>
</reference>
<dbReference type="KEGG" id="efal:FH779_13070"/>
<feature type="signal peptide" evidence="5">
    <location>
        <begin position="1"/>
        <end position="37"/>
    </location>
</feature>
<dbReference type="SUPFAM" id="SSF49899">
    <property type="entry name" value="Concanavalin A-like lectins/glucanases"/>
    <property type="match status" value="1"/>
</dbReference>
<feature type="active site" description="Proton donor" evidence="4">
    <location>
        <position position="427"/>
    </location>
</feature>
<dbReference type="GO" id="GO:0005975">
    <property type="term" value="P:carbohydrate metabolic process"/>
    <property type="evidence" value="ECO:0007669"/>
    <property type="project" value="InterPro"/>
</dbReference>
<dbReference type="Gene3D" id="3.30.379.10">
    <property type="entry name" value="Chitobiase/beta-hexosaminidase domain 2-like"/>
    <property type="match status" value="1"/>
</dbReference>
<evidence type="ECO:0000256" key="1">
    <source>
        <dbReference type="ARBA" id="ARBA00006285"/>
    </source>
</evidence>
<comment type="similarity">
    <text evidence="1">Belongs to the glycosyl hydrolase 20 family.</text>
</comment>